<gene>
    <name evidence="4" type="ORF">KW502_01690</name>
</gene>
<dbReference type="Proteomes" id="UP000719267">
    <property type="component" value="Unassembled WGS sequence"/>
</dbReference>
<evidence type="ECO:0000256" key="2">
    <source>
        <dbReference type="SAM" id="Phobius"/>
    </source>
</evidence>
<comment type="similarity">
    <text evidence="1">Belongs to the bacterial sugar transferase family.</text>
</comment>
<dbReference type="RefSeq" id="WP_219038800.1">
    <property type="nucleotide sequence ID" value="NZ_JAHWDF010000002.1"/>
</dbReference>
<proteinExistence type="inferred from homology"/>
<feature type="transmembrane region" description="Helical" evidence="2">
    <location>
        <begin position="12"/>
        <end position="38"/>
    </location>
</feature>
<evidence type="ECO:0000256" key="1">
    <source>
        <dbReference type="ARBA" id="ARBA00006464"/>
    </source>
</evidence>
<dbReference type="InterPro" id="IPR003362">
    <property type="entry name" value="Bact_transf"/>
</dbReference>
<reference evidence="4 5" key="1">
    <citation type="submission" date="2021-07" db="EMBL/GenBank/DDBJ databases">
        <title>Mesonia aestuariivivens sp. nov., isolated from a tidal flat.</title>
        <authorList>
            <person name="Kim Y.-O."/>
            <person name="Yoon J.-H."/>
        </authorList>
    </citation>
    <scope>NUCLEOTIDE SEQUENCE [LARGE SCALE GENOMIC DNA]</scope>
    <source>
        <strain evidence="4 5">JHPTF-M18</strain>
    </source>
</reference>
<name>A0ABS6W059_9FLAO</name>
<comment type="caution">
    <text evidence="4">The sequence shown here is derived from an EMBL/GenBank/DDBJ whole genome shotgun (WGS) entry which is preliminary data.</text>
</comment>
<accession>A0ABS6W059</accession>
<organism evidence="4 5">
    <name type="scientific">Mesonia aestuariivivens</name>
    <dbReference type="NCBI Taxonomy" id="2796128"/>
    <lineage>
        <taxon>Bacteria</taxon>
        <taxon>Pseudomonadati</taxon>
        <taxon>Bacteroidota</taxon>
        <taxon>Flavobacteriia</taxon>
        <taxon>Flavobacteriales</taxon>
        <taxon>Flavobacteriaceae</taxon>
        <taxon>Mesonia</taxon>
    </lineage>
</organism>
<evidence type="ECO:0000313" key="5">
    <source>
        <dbReference type="Proteomes" id="UP000719267"/>
    </source>
</evidence>
<dbReference type="EMBL" id="JAHWDF010000002">
    <property type="protein sequence ID" value="MBW2960509.1"/>
    <property type="molecule type" value="Genomic_DNA"/>
</dbReference>
<keyword evidence="5" id="KW-1185">Reference proteome</keyword>
<evidence type="ECO:0000313" key="4">
    <source>
        <dbReference type="EMBL" id="MBW2960509.1"/>
    </source>
</evidence>
<keyword evidence="4" id="KW-0808">Transferase</keyword>
<keyword evidence="2" id="KW-1133">Transmembrane helix</keyword>
<keyword evidence="2" id="KW-0812">Transmembrane</keyword>
<dbReference type="PANTHER" id="PTHR30576">
    <property type="entry name" value="COLANIC BIOSYNTHESIS UDP-GLUCOSE LIPID CARRIER TRANSFERASE"/>
    <property type="match status" value="1"/>
</dbReference>
<sequence>MYLKLIKPVFDFLMALFFLLCIFPILLFLASVLFIHILGSPLFFQQRIGCNGIPFTIIIFKTYTRFEQKTSLIEFYRNYKLDELEQLINNLKGEMS</sequence>
<dbReference type="PANTHER" id="PTHR30576:SF10">
    <property type="entry name" value="SLL5057 PROTEIN"/>
    <property type="match status" value="1"/>
</dbReference>
<protein>
    <submittedName>
        <fullName evidence="4">Sugar transferase</fullName>
    </submittedName>
</protein>
<feature type="domain" description="Bacterial sugar transferase" evidence="3">
    <location>
        <begin position="7"/>
        <end position="96"/>
    </location>
</feature>
<dbReference type="GO" id="GO:0016740">
    <property type="term" value="F:transferase activity"/>
    <property type="evidence" value="ECO:0007669"/>
    <property type="project" value="UniProtKB-KW"/>
</dbReference>
<dbReference type="Pfam" id="PF02397">
    <property type="entry name" value="Bac_transf"/>
    <property type="match status" value="1"/>
</dbReference>
<keyword evidence="2" id="KW-0472">Membrane</keyword>
<evidence type="ECO:0000259" key="3">
    <source>
        <dbReference type="Pfam" id="PF02397"/>
    </source>
</evidence>